<proteinExistence type="predicted"/>
<protein>
    <submittedName>
        <fullName evidence="1">Uncharacterized protein</fullName>
    </submittedName>
</protein>
<comment type="caution">
    <text evidence="1">The sequence shown here is derived from an EMBL/GenBank/DDBJ whole genome shotgun (WGS) entry which is preliminary data.</text>
</comment>
<dbReference type="Proteomes" id="UP000290572">
    <property type="component" value="Unassembled WGS sequence"/>
</dbReference>
<evidence type="ECO:0000313" key="1">
    <source>
        <dbReference type="EMBL" id="RXN25086.1"/>
    </source>
</evidence>
<sequence>MEEDFVSVAEEYAVSSSYDGKAKVFAKHPGKPVTFGGSQKRATKGRGSIRVFVLQYEKFTSKEVKKLYLKICQYRHVPMAG</sequence>
<evidence type="ECO:0000313" key="2">
    <source>
        <dbReference type="Proteomes" id="UP000290572"/>
    </source>
</evidence>
<accession>A0A498N3J8</accession>
<name>A0A498N3J8_LABRO</name>
<dbReference type="AlphaFoldDB" id="A0A498N3J8"/>
<gene>
    <name evidence="1" type="ORF">ROHU_005964</name>
</gene>
<dbReference type="EMBL" id="QBIY01012432">
    <property type="protein sequence ID" value="RXN25086.1"/>
    <property type="molecule type" value="Genomic_DNA"/>
</dbReference>
<organism evidence="1 2">
    <name type="scientific">Labeo rohita</name>
    <name type="common">Indian major carp</name>
    <name type="synonym">Cyprinus rohita</name>
    <dbReference type="NCBI Taxonomy" id="84645"/>
    <lineage>
        <taxon>Eukaryota</taxon>
        <taxon>Metazoa</taxon>
        <taxon>Chordata</taxon>
        <taxon>Craniata</taxon>
        <taxon>Vertebrata</taxon>
        <taxon>Euteleostomi</taxon>
        <taxon>Actinopterygii</taxon>
        <taxon>Neopterygii</taxon>
        <taxon>Teleostei</taxon>
        <taxon>Ostariophysi</taxon>
        <taxon>Cypriniformes</taxon>
        <taxon>Cyprinidae</taxon>
        <taxon>Labeoninae</taxon>
        <taxon>Labeonini</taxon>
        <taxon>Labeo</taxon>
    </lineage>
</organism>
<reference evidence="1 2" key="1">
    <citation type="submission" date="2018-03" db="EMBL/GenBank/DDBJ databases">
        <title>Draft genome sequence of Rohu Carp (Labeo rohita).</title>
        <authorList>
            <person name="Das P."/>
            <person name="Kushwaha B."/>
            <person name="Joshi C.G."/>
            <person name="Kumar D."/>
            <person name="Nagpure N.S."/>
            <person name="Sahoo L."/>
            <person name="Das S.P."/>
            <person name="Bit A."/>
            <person name="Patnaik S."/>
            <person name="Meher P.K."/>
            <person name="Jayasankar P."/>
            <person name="Koringa P.G."/>
            <person name="Patel N.V."/>
            <person name="Hinsu A.T."/>
            <person name="Kumar R."/>
            <person name="Pandey M."/>
            <person name="Agarwal S."/>
            <person name="Srivastava S."/>
            <person name="Singh M."/>
            <person name="Iquebal M.A."/>
            <person name="Jaiswal S."/>
            <person name="Angadi U.B."/>
            <person name="Kumar N."/>
            <person name="Raza M."/>
            <person name="Shah T.M."/>
            <person name="Rai A."/>
            <person name="Jena J.K."/>
        </authorList>
    </citation>
    <scope>NUCLEOTIDE SEQUENCE [LARGE SCALE GENOMIC DNA]</scope>
    <source>
        <strain evidence="1">DASCIFA01</strain>
        <tissue evidence="1">Testis</tissue>
    </source>
</reference>
<keyword evidence="2" id="KW-1185">Reference proteome</keyword>